<keyword evidence="1" id="KW-1133">Transmembrane helix</keyword>
<dbReference type="InterPro" id="IPR051143">
    <property type="entry name" value="TrkH_K-transport"/>
</dbReference>
<keyword evidence="1" id="KW-0812">Transmembrane</keyword>
<gene>
    <name evidence="2" type="ORF">Sangu_1434300</name>
</gene>
<evidence type="ECO:0000256" key="1">
    <source>
        <dbReference type="SAM" id="Phobius"/>
    </source>
</evidence>
<keyword evidence="1" id="KW-0472">Membrane</keyword>
<dbReference type="PANTHER" id="PTHR31064">
    <property type="entry name" value="POTASSIUM TRANSPORT PROTEIN DDB_G0292412-RELATED"/>
    <property type="match status" value="1"/>
</dbReference>
<comment type="caution">
    <text evidence="2">The sequence shown here is derived from an EMBL/GenBank/DDBJ whole genome shotgun (WGS) entry which is preliminary data.</text>
</comment>
<accession>A0AAW2N568</accession>
<sequence length="113" mass="12739">MTKRAEFRYMLKKWRGLGYGHLLSGLHSLYLAITVLGFIAVQLVMFCLVEWNSEATVGLSAYEKLVGSLFQVVNSRHAGETVSSFCNLPSHFCAVCPRDVSLFIDPLRSYLVY</sequence>
<dbReference type="PANTHER" id="PTHR31064:SF30">
    <property type="entry name" value="HIGH-AFFINITY POTASSIUM TRANSPORT PROTEIN-RELATED"/>
    <property type="match status" value="1"/>
</dbReference>
<dbReference type="AlphaFoldDB" id="A0AAW2N568"/>
<dbReference type="GO" id="GO:0008324">
    <property type="term" value="F:monoatomic cation transmembrane transporter activity"/>
    <property type="evidence" value="ECO:0007669"/>
    <property type="project" value="TreeGrafter"/>
</dbReference>
<evidence type="ECO:0000313" key="2">
    <source>
        <dbReference type="EMBL" id="KAL0339122.1"/>
    </source>
</evidence>
<dbReference type="EMBL" id="JACGWK010000008">
    <property type="protein sequence ID" value="KAL0339122.1"/>
    <property type="molecule type" value="Genomic_DNA"/>
</dbReference>
<reference evidence="2" key="1">
    <citation type="submission" date="2020-06" db="EMBL/GenBank/DDBJ databases">
        <authorList>
            <person name="Li T."/>
            <person name="Hu X."/>
            <person name="Zhang T."/>
            <person name="Song X."/>
            <person name="Zhang H."/>
            <person name="Dai N."/>
            <person name="Sheng W."/>
            <person name="Hou X."/>
            <person name="Wei L."/>
        </authorList>
    </citation>
    <scope>NUCLEOTIDE SEQUENCE</scope>
    <source>
        <strain evidence="2">G01</strain>
        <tissue evidence="2">Leaf</tissue>
    </source>
</reference>
<feature type="transmembrane region" description="Helical" evidence="1">
    <location>
        <begin position="21"/>
        <end position="45"/>
    </location>
</feature>
<name>A0AAW2N568_9LAMI</name>
<organism evidence="2">
    <name type="scientific">Sesamum angustifolium</name>
    <dbReference type="NCBI Taxonomy" id="2727405"/>
    <lineage>
        <taxon>Eukaryota</taxon>
        <taxon>Viridiplantae</taxon>
        <taxon>Streptophyta</taxon>
        <taxon>Embryophyta</taxon>
        <taxon>Tracheophyta</taxon>
        <taxon>Spermatophyta</taxon>
        <taxon>Magnoliopsida</taxon>
        <taxon>eudicotyledons</taxon>
        <taxon>Gunneridae</taxon>
        <taxon>Pentapetalae</taxon>
        <taxon>asterids</taxon>
        <taxon>lamiids</taxon>
        <taxon>Lamiales</taxon>
        <taxon>Pedaliaceae</taxon>
        <taxon>Sesamum</taxon>
    </lineage>
</organism>
<proteinExistence type="predicted"/>
<protein>
    <submittedName>
        <fullName evidence="2">Sodium transporter HKT1</fullName>
    </submittedName>
</protein>
<reference evidence="2" key="2">
    <citation type="journal article" date="2024" name="Plant">
        <title>Genomic evolution and insights into agronomic trait innovations of Sesamum species.</title>
        <authorList>
            <person name="Miao H."/>
            <person name="Wang L."/>
            <person name="Qu L."/>
            <person name="Liu H."/>
            <person name="Sun Y."/>
            <person name="Le M."/>
            <person name="Wang Q."/>
            <person name="Wei S."/>
            <person name="Zheng Y."/>
            <person name="Lin W."/>
            <person name="Duan Y."/>
            <person name="Cao H."/>
            <person name="Xiong S."/>
            <person name="Wang X."/>
            <person name="Wei L."/>
            <person name="Li C."/>
            <person name="Ma Q."/>
            <person name="Ju M."/>
            <person name="Zhao R."/>
            <person name="Li G."/>
            <person name="Mu C."/>
            <person name="Tian Q."/>
            <person name="Mei H."/>
            <person name="Zhang T."/>
            <person name="Gao T."/>
            <person name="Zhang H."/>
        </authorList>
    </citation>
    <scope>NUCLEOTIDE SEQUENCE</scope>
    <source>
        <strain evidence="2">G01</strain>
    </source>
</reference>
<dbReference type="GO" id="GO:0005886">
    <property type="term" value="C:plasma membrane"/>
    <property type="evidence" value="ECO:0007669"/>
    <property type="project" value="TreeGrafter"/>
</dbReference>